<evidence type="ECO:0000259" key="8">
    <source>
        <dbReference type="SMART" id="SM01340"/>
    </source>
</evidence>
<dbReference type="InterPro" id="IPR013507">
    <property type="entry name" value="DNA_mismatch_S5_2-like"/>
</dbReference>
<sequence length="646" mass="69512">MSDRRSIAPLPDLLVSQIAAGEVIERPASVLKELIENAIDAGARAIDVRLDGGGIRRIAVTDDGSGIPADELPLAVARHATSKVRSLQELESVASMGFRGEALASVASVARLTLISRTPDAQHAWQWQAGEVSPAAGPVGTTVDVRELFDTVPARRKFLKSDATEFGHCVTAFERIALANPQVAFRLYHHDRLHQQRLPTDPVNRVYDVLGSDFAQAGLPLRHAAGPIQLHGVVSRPTASRARADRQYLYVNGRFVRDRTVGHALRAAYADVLHGDRQPAYVLFLDIDPAAVDVNVHPAKHEVRFRDSGAVHRFVSQTILQVLAHGAGIDGTADAAQDAAPVPVSPSTFQPATQMPFRLHEAARLSDYANALMPGVGQVPADLDNAVSPRAYSAGDTSRAPYGGQPAAGISADGPAWTRIPPPASPAGGPVMAATWSRFAARPAATTMPTDVEHPLGQAIAQVHGIYVLAQNAHGLVLVDMHAAHERIIYEQLKQALDGRDIARQTLLVPVVFRTTESDVAAIEEHQEALDALGFELRPAGPASITVRAIPAALAQADIETLARDVVRDIAEVGASRLLTEQRNERLATIACHGSVRANRRLNIDEMNGLLRQMEVTERADQCNHGRPTWVQLSVADLDKLFLRGQ</sequence>
<dbReference type="Pfam" id="PF13589">
    <property type="entry name" value="HATPase_c_3"/>
    <property type="match status" value="1"/>
</dbReference>
<dbReference type="InterPro" id="IPR020568">
    <property type="entry name" value="Ribosomal_Su5_D2-typ_SF"/>
</dbReference>
<dbReference type="InterPro" id="IPR014790">
    <property type="entry name" value="MutL_C"/>
</dbReference>
<accession>A0A5C0B0Y4</accession>
<dbReference type="InterPro" id="IPR042120">
    <property type="entry name" value="MutL_C_dimsub"/>
</dbReference>
<dbReference type="NCBIfam" id="TIGR00585">
    <property type="entry name" value="mutl"/>
    <property type="match status" value="1"/>
</dbReference>
<dbReference type="Pfam" id="PF01119">
    <property type="entry name" value="DNA_mis_repair"/>
    <property type="match status" value="1"/>
</dbReference>
<dbReference type="InterPro" id="IPR014721">
    <property type="entry name" value="Ribsml_uS5_D2-typ_fold_subgr"/>
</dbReference>
<name>A0A5C0B0Y4_9BURK</name>
<evidence type="ECO:0000256" key="3">
    <source>
        <dbReference type="ARBA" id="ARBA00022763"/>
    </source>
</evidence>
<keyword evidence="9" id="KW-0255">Endonuclease</keyword>
<reference evidence="9 10" key="1">
    <citation type="submission" date="2019-08" db="EMBL/GenBank/DDBJ databases">
        <title>Amphibian skin-associated Pigmentiphaga: genome sequence and occurrence across geography and hosts.</title>
        <authorList>
            <person name="Bletz M.C."/>
            <person name="Bunk B."/>
            <person name="Sproeer C."/>
            <person name="Biwer P."/>
            <person name="Reiter S."/>
            <person name="Rabemananjara F.C.E."/>
            <person name="Schulz S."/>
            <person name="Overmann J."/>
            <person name="Vences M."/>
        </authorList>
    </citation>
    <scope>NUCLEOTIDE SEQUENCE [LARGE SCALE GENOMIC DNA]</scope>
    <source>
        <strain evidence="9 10">Mada1488</strain>
    </source>
</reference>
<evidence type="ECO:0000259" key="7">
    <source>
        <dbReference type="SMART" id="SM00853"/>
    </source>
</evidence>
<dbReference type="Gene3D" id="3.30.565.10">
    <property type="entry name" value="Histidine kinase-like ATPase, C-terminal domain"/>
    <property type="match status" value="1"/>
</dbReference>
<evidence type="ECO:0000256" key="1">
    <source>
        <dbReference type="ARBA" id="ARBA00006082"/>
    </source>
</evidence>
<evidence type="ECO:0000256" key="2">
    <source>
        <dbReference type="ARBA" id="ARBA00021975"/>
    </source>
</evidence>
<dbReference type="CDD" id="cd16926">
    <property type="entry name" value="HATPase_MutL-MLH-PMS-like"/>
    <property type="match status" value="1"/>
</dbReference>
<dbReference type="RefSeq" id="WP_148817209.1">
    <property type="nucleotide sequence ID" value="NZ_CP043046.1"/>
</dbReference>
<dbReference type="Gene3D" id="3.30.1540.20">
    <property type="entry name" value="MutL, C-terminal domain, dimerisation subdomain"/>
    <property type="match status" value="1"/>
</dbReference>
<dbReference type="GO" id="GO:0006298">
    <property type="term" value="P:mismatch repair"/>
    <property type="evidence" value="ECO:0007669"/>
    <property type="project" value="UniProtKB-UniRule"/>
</dbReference>
<evidence type="ECO:0000313" key="10">
    <source>
        <dbReference type="Proteomes" id="UP000325161"/>
    </source>
</evidence>
<comment type="function">
    <text evidence="5">This protein is involved in the repair of mismatches in DNA. It is required for dam-dependent methyl-directed DNA mismatch repair. May act as a 'molecular matchmaker', a protein that promotes the formation of a stable complex between two or more DNA-binding proteins in an ATP-dependent manner without itself being part of a final effector complex.</text>
</comment>
<dbReference type="Gene3D" id="3.30.1370.100">
    <property type="entry name" value="MutL, C-terminal domain, regulatory subdomain"/>
    <property type="match status" value="1"/>
</dbReference>
<protein>
    <recommendedName>
        <fullName evidence="2 5">DNA mismatch repair protein MutL</fullName>
    </recommendedName>
</protein>
<keyword evidence="4 5" id="KW-0234">DNA repair</keyword>
<dbReference type="GO" id="GO:0016887">
    <property type="term" value="F:ATP hydrolysis activity"/>
    <property type="evidence" value="ECO:0007669"/>
    <property type="project" value="InterPro"/>
</dbReference>
<dbReference type="PANTHER" id="PTHR10073:SF12">
    <property type="entry name" value="DNA MISMATCH REPAIR PROTEIN MLH1"/>
    <property type="match status" value="1"/>
</dbReference>
<dbReference type="SUPFAM" id="SSF55874">
    <property type="entry name" value="ATPase domain of HSP90 chaperone/DNA topoisomerase II/histidine kinase"/>
    <property type="match status" value="1"/>
</dbReference>
<keyword evidence="10" id="KW-1185">Reference proteome</keyword>
<dbReference type="Pfam" id="PF08676">
    <property type="entry name" value="MutL_C"/>
    <property type="match status" value="1"/>
</dbReference>
<organism evidence="9 10">
    <name type="scientific">Pigmentiphaga aceris</name>
    <dbReference type="NCBI Taxonomy" id="1940612"/>
    <lineage>
        <taxon>Bacteria</taxon>
        <taxon>Pseudomonadati</taxon>
        <taxon>Pseudomonadota</taxon>
        <taxon>Betaproteobacteria</taxon>
        <taxon>Burkholderiales</taxon>
        <taxon>Alcaligenaceae</taxon>
        <taxon>Pigmentiphaga</taxon>
    </lineage>
</organism>
<feature type="region of interest" description="Disordered" evidence="6">
    <location>
        <begin position="392"/>
        <end position="412"/>
    </location>
</feature>
<dbReference type="SUPFAM" id="SSF118116">
    <property type="entry name" value="DNA mismatch repair protein MutL"/>
    <property type="match status" value="1"/>
</dbReference>
<dbReference type="PROSITE" id="PS00058">
    <property type="entry name" value="DNA_MISMATCH_REPAIR_1"/>
    <property type="match status" value="1"/>
</dbReference>
<dbReference type="InterPro" id="IPR036890">
    <property type="entry name" value="HATPase_C_sf"/>
</dbReference>
<dbReference type="EMBL" id="CP043046">
    <property type="protein sequence ID" value="QEI08055.1"/>
    <property type="molecule type" value="Genomic_DNA"/>
</dbReference>
<dbReference type="OrthoDB" id="9763467at2"/>
<dbReference type="InterPro" id="IPR020667">
    <property type="entry name" value="DNA_mismatch_repair_MutL"/>
</dbReference>
<keyword evidence="9" id="KW-0540">Nuclease</keyword>
<dbReference type="SMART" id="SM00853">
    <property type="entry name" value="MutL_C"/>
    <property type="match status" value="1"/>
</dbReference>
<keyword evidence="9" id="KW-0378">Hydrolase</keyword>
<evidence type="ECO:0000256" key="5">
    <source>
        <dbReference type="HAMAP-Rule" id="MF_00149"/>
    </source>
</evidence>
<proteinExistence type="inferred from homology"/>
<dbReference type="InterPro" id="IPR042121">
    <property type="entry name" value="MutL_C_regsub"/>
</dbReference>
<dbReference type="GO" id="GO:0005524">
    <property type="term" value="F:ATP binding"/>
    <property type="evidence" value="ECO:0007669"/>
    <property type="project" value="InterPro"/>
</dbReference>
<dbReference type="InterPro" id="IPR014762">
    <property type="entry name" value="DNA_mismatch_repair_CS"/>
</dbReference>
<dbReference type="Gene3D" id="3.30.230.10">
    <property type="match status" value="1"/>
</dbReference>
<dbReference type="HAMAP" id="MF_00149">
    <property type="entry name" value="DNA_mis_repair"/>
    <property type="match status" value="1"/>
</dbReference>
<keyword evidence="3 5" id="KW-0227">DNA damage</keyword>
<dbReference type="GO" id="GO:0004519">
    <property type="term" value="F:endonuclease activity"/>
    <property type="evidence" value="ECO:0007669"/>
    <property type="project" value="UniProtKB-KW"/>
</dbReference>
<dbReference type="InterPro" id="IPR037198">
    <property type="entry name" value="MutL_C_sf"/>
</dbReference>
<dbReference type="Proteomes" id="UP000325161">
    <property type="component" value="Chromosome"/>
</dbReference>
<gene>
    <name evidence="5 9" type="primary">mutL</name>
    <name evidence="9" type="ORF">FXN63_21075</name>
</gene>
<dbReference type="InterPro" id="IPR038973">
    <property type="entry name" value="MutL/Mlh/Pms-like"/>
</dbReference>
<feature type="domain" description="DNA mismatch repair protein S5" evidence="8">
    <location>
        <begin position="206"/>
        <end position="324"/>
    </location>
</feature>
<dbReference type="PANTHER" id="PTHR10073">
    <property type="entry name" value="DNA MISMATCH REPAIR PROTEIN MLH, PMS, MUTL"/>
    <property type="match status" value="1"/>
</dbReference>
<dbReference type="GO" id="GO:0030983">
    <property type="term" value="F:mismatched DNA binding"/>
    <property type="evidence" value="ECO:0007669"/>
    <property type="project" value="InterPro"/>
</dbReference>
<dbReference type="NCBIfam" id="NF000949">
    <property type="entry name" value="PRK00095.1-2"/>
    <property type="match status" value="1"/>
</dbReference>
<evidence type="ECO:0000256" key="6">
    <source>
        <dbReference type="SAM" id="MobiDB-lite"/>
    </source>
</evidence>
<dbReference type="FunFam" id="3.30.565.10:FF:000003">
    <property type="entry name" value="DNA mismatch repair endonuclease MutL"/>
    <property type="match status" value="1"/>
</dbReference>
<dbReference type="AlphaFoldDB" id="A0A5C0B0Y4"/>
<dbReference type="KEGG" id="pacr:FXN63_21075"/>
<dbReference type="SUPFAM" id="SSF54211">
    <property type="entry name" value="Ribosomal protein S5 domain 2-like"/>
    <property type="match status" value="1"/>
</dbReference>
<dbReference type="SMART" id="SM01340">
    <property type="entry name" value="DNA_mis_repair"/>
    <property type="match status" value="1"/>
</dbReference>
<dbReference type="GO" id="GO:0140664">
    <property type="term" value="F:ATP-dependent DNA damage sensor activity"/>
    <property type="evidence" value="ECO:0007669"/>
    <property type="project" value="InterPro"/>
</dbReference>
<evidence type="ECO:0000256" key="4">
    <source>
        <dbReference type="ARBA" id="ARBA00023204"/>
    </source>
</evidence>
<dbReference type="InterPro" id="IPR002099">
    <property type="entry name" value="MutL/Mlh/PMS"/>
</dbReference>
<evidence type="ECO:0000313" key="9">
    <source>
        <dbReference type="EMBL" id="QEI08055.1"/>
    </source>
</evidence>
<dbReference type="CDD" id="cd03482">
    <property type="entry name" value="MutL_Trans_MutL"/>
    <property type="match status" value="1"/>
</dbReference>
<dbReference type="GO" id="GO:0032300">
    <property type="term" value="C:mismatch repair complex"/>
    <property type="evidence" value="ECO:0007669"/>
    <property type="project" value="InterPro"/>
</dbReference>
<comment type="similarity">
    <text evidence="1 5">Belongs to the DNA mismatch repair MutL/HexB family.</text>
</comment>
<feature type="domain" description="MutL C-terminal dimerisation" evidence="7">
    <location>
        <begin position="459"/>
        <end position="602"/>
    </location>
</feature>